<dbReference type="PRINTS" id="PR00368">
    <property type="entry name" value="FADPNR"/>
</dbReference>
<proteinExistence type="inferred from homology"/>
<evidence type="ECO:0000313" key="8">
    <source>
        <dbReference type="Proteomes" id="UP000315677"/>
    </source>
</evidence>
<evidence type="ECO:0000259" key="6">
    <source>
        <dbReference type="Pfam" id="PF07992"/>
    </source>
</evidence>
<dbReference type="GO" id="GO:0019646">
    <property type="term" value="P:aerobic electron transport chain"/>
    <property type="evidence" value="ECO:0007669"/>
    <property type="project" value="TreeGrafter"/>
</dbReference>
<dbReference type="Gene3D" id="3.50.50.100">
    <property type="match status" value="1"/>
</dbReference>
<dbReference type="PANTHER" id="PTHR42913">
    <property type="entry name" value="APOPTOSIS-INDUCING FACTOR 1"/>
    <property type="match status" value="1"/>
</dbReference>
<gene>
    <name evidence="7" type="ORF">FB558_4868</name>
</gene>
<evidence type="ECO:0000256" key="2">
    <source>
        <dbReference type="ARBA" id="ARBA00005272"/>
    </source>
</evidence>
<keyword evidence="4" id="KW-0274">FAD</keyword>
<dbReference type="AlphaFoldDB" id="A0A543DIH5"/>
<comment type="similarity">
    <text evidence="2">Belongs to the NADH dehydrogenase family.</text>
</comment>
<dbReference type="Pfam" id="PF07992">
    <property type="entry name" value="Pyr_redox_2"/>
    <property type="match status" value="1"/>
</dbReference>
<dbReference type="PANTHER" id="PTHR42913:SF3">
    <property type="entry name" value="64 KDA MITOCHONDRIAL NADH DEHYDROGENASE (EUROFUNG)"/>
    <property type="match status" value="1"/>
</dbReference>
<dbReference type="SUPFAM" id="SSF51905">
    <property type="entry name" value="FAD/NAD(P)-binding domain"/>
    <property type="match status" value="1"/>
</dbReference>
<dbReference type="InterPro" id="IPR036188">
    <property type="entry name" value="FAD/NAD-bd_sf"/>
</dbReference>
<dbReference type="OrthoDB" id="9784880at2"/>
<evidence type="ECO:0000256" key="3">
    <source>
        <dbReference type="ARBA" id="ARBA00022630"/>
    </source>
</evidence>
<name>A0A543DIH5_9PSEU</name>
<evidence type="ECO:0000256" key="5">
    <source>
        <dbReference type="ARBA" id="ARBA00023002"/>
    </source>
</evidence>
<protein>
    <submittedName>
        <fullName evidence="7">NADH dehydrogenase FAD-containing subunit</fullName>
    </submittedName>
</protein>
<keyword evidence="5" id="KW-0560">Oxidoreductase</keyword>
<dbReference type="RefSeq" id="WP_142058998.1">
    <property type="nucleotide sequence ID" value="NZ_VFPA01000003.1"/>
</dbReference>
<dbReference type="InterPro" id="IPR051169">
    <property type="entry name" value="NADH-Q_oxidoreductase"/>
</dbReference>
<evidence type="ECO:0000313" key="7">
    <source>
        <dbReference type="EMBL" id="TQM09120.1"/>
    </source>
</evidence>
<evidence type="ECO:0000256" key="1">
    <source>
        <dbReference type="ARBA" id="ARBA00001974"/>
    </source>
</evidence>
<reference evidence="7 8" key="1">
    <citation type="submission" date="2019-06" db="EMBL/GenBank/DDBJ databases">
        <title>Sequencing the genomes of 1000 actinobacteria strains.</title>
        <authorList>
            <person name="Klenk H.-P."/>
        </authorList>
    </citation>
    <scope>NUCLEOTIDE SEQUENCE [LARGE SCALE GENOMIC DNA]</scope>
    <source>
        <strain evidence="7 8">DSM 45301</strain>
    </source>
</reference>
<organism evidence="7 8">
    <name type="scientific">Pseudonocardia kunmingensis</name>
    <dbReference type="NCBI Taxonomy" id="630975"/>
    <lineage>
        <taxon>Bacteria</taxon>
        <taxon>Bacillati</taxon>
        <taxon>Actinomycetota</taxon>
        <taxon>Actinomycetes</taxon>
        <taxon>Pseudonocardiales</taxon>
        <taxon>Pseudonocardiaceae</taxon>
        <taxon>Pseudonocardia</taxon>
    </lineage>
</organism>
<evidence type="ECO:0000256" key="4">
    <source>
        <dbReference type="ARBA" id="ARBA00022827"/>
    </source>
</evidence>
<dbReference type="PRINTS" id="PR00469">
    <property type="entry name" value="PNDRDTASEII"/>
</dbReference>
<keyword evidence="8" id="KW-1185">Reference proteome</keyword>
<dbReference type="EMBL" id="VFPA01000003">
    <property type="protein sequence ID" value="TQM09120.1"/>
    <property type="molecule type" value="Genomic_DNA"/>
</dbReference>
<comment type="cofactor">
    <cofactor evidence="1">
        <name>FAD</name>
        <dbReference type="ChEBI" id="CHEBI:57692"/>
    </cofactor>
</comment>
<accession>A0A543DIH5</accession>
<keyword evidence="3" id="KW-0285">Flavoprotein</keyword>
<dbReference type="Proteomes" id="UP000315677">
    <property type="component" value="Unassembled WGS sequence"/>
</dbReference>
<comment type="caution">
    <text evidence="7">The sequence shown here is derived from an EMBL/GenBank/DDBJ whole genome shotgun (WGS) entry which is preliminary data.</text>
</comment>
<dbReference type="InterPro" id="IPR023753">
    <property type="entry name" value="FAD/NAD-binding_dom"/>
</dbReference>
<dbReference type="GO" id="GO:0003955">
    <property type="term" value="F:NAD(P)H dehydrogenase (quinone) activity"/>
    <property type="evidence" value="ECO:0007669"/>
    <property type="project" value="TreeGrafter"/>
</dbReference>
<sequence length="378" mass="39535">MATTPHIVVLGAGYTGLTAAKLLAKRTGGPVTLVNNRDRFVERMRNHQLATGQRLRALTLRDLLRGTGVRLVVDQVSRIDPGQRQVELASGAEPIGYDLLVYALGSQADLDAVPGAAEHAVAVADAERAARLHERIRTGSTVAVVGGGLTGIEAATELAETYPDRTVRLVTGDTLGPALSEPGQAHLYRAFDRLGIRLHEHAPVAKVAADGLLLDSGEQVGADVVVWTTGFRVPQLAREAGLAVGDNGRMLVDGTMRSVSHPDVYAIGDAAAAHNPDGRELRMGCGPGGLAAACAVRAIGDRLAGRTPRQLRVEIDGQCISLGRGDGLVQYAKNDRPYGPMLTGRPAAIVKEAIVRGAGGFGLRHPSLALVAGSRALT</sequence>
<feature type="domain" description="FAD/NAD(P)-binding" evidence="6">
    <location>
        <begin position="6"/>
        <end position="271"/>
    </location>
</feature>